<feature type="compositionally biased region" description="Low complexity" evidence="1">
    <location>
        <begin position="1"/>
        <end position="11"/>
    </location>
</feature>
<gene>
    <name evidence="2" type="ORF">CONPUDRAFT_161229</name>
</gene>
<name>A0A5M3N4Z1_CONPW</name>
<reference evidence="3" key="1">
    <citation type="journal article" date="2012" name="Science">
        <title>The Paleozoic origin of enzymatic lignin decomposition reconstructed from 31 fungal genomes.</title>
        <authorList>
            <person name="Floudas D."/>
            <person name="Binder M."/>
            <person name="Riley R."/>
            <person name="Barry K."/>
            <person name="Blanchette R.A."/>
            <person name="Henrissat B."/>
            <person name="Martinez A.T."/>
            <person name="Otillar R."/>
            <person name="Spatafora J.W."/>
            <person name="Yadav J.S."/>
            <person name="Aerts A."/>
            <person name="Benoit I."/>
            <person name="Boyd A."/>
            <person name="Carlson A."/>
            <person name="Copeland A."/>
            <person name="Coutinho P.M."/>
            <person name="de Vries R.P."/>
            <person name="Ferreira P."/>
            <person name="Findley K."/>
            <person name="Foster B."/>
            <person name="Gaskell J."/>
            <person name="Glotzer D."/>
            <person name="Gorecki P."/>
            <person name="Heitman J."/>
            <person name="Hesse C."/>
            <person name="Hori C."/>
            <person name="Igarashi K."/>
            <person name="Jurgens J.A."/>
            <person name="Kallen N."/>
            <person name="Kersten P."/>
            <person name="Kohler A."/>
            <person name="Kuees U."/>
            <person name="Kumar T.K.A."/>
            <person name="Kuo A."/>
            <person name="LaButti K."/>
            <person name="Larrondo L.F."/>
            <person name="Lindquist E."/>
            <person name="Ling A."/>
            <person name="Lombard V."/>
            <person name="Lucas S."/>
            <person name="Lundell T."/>
            <person name="Martin R."/>
            <person name="McLaughlin D.J."/>
            <person name="Morgenstern I."/>
            <person name="Morin E."/>
            <person name="Murat C."/>
            <person name="Nagy L.G."/>
            <person name="Nolan M."/>
            <person name="Ohm R.A."/>
            <person name="Patyshakuliyeva A."/>
            <person name="Rokas A."/>
            <person name="Ruiz-Duenas F.J."/>
            <person name="Sabat G."/>
            <person name="Salamov A."/>
            <person name="Samejima M."/>
            <person name="Schmutz J."/>
            <person name="Slot J.C."/>
            <person name="St John F."/>
            <person name="Stenlid J."/>
            <person name="Sun H."/>
            <person name="Sun S."/>
            <person name="Syed K."/>
            <person name="Tsang A."/>
            <person name="Wiebenga A."/>
            <person name="Young D."/>
            <person name="Pisabarro A."/>
            <person name="Eastwood D.C."/>
            <person name="Martin F."/>
            <person name="Cullen D."/>
            <person name="Grigoriev I.V."/>
            <person name="Hibbett D.S."/>
        </authorList>
    </citation>
    <scope>NUCLEOTIDE SEQUENCE [LARGE SCALE GENOMIC DNA]</scope>
    <source>
        <strain evidence="3">RWD-64-598 SS2</strain>
    </source>
</reference>
<dbReference type="Proteomes" id="UP000053558">
    <property type="component" value="Unassembled WGS sequence"/>
</dbReference>
<dbReference type="EMBL" id="JH711573">
    <property type="protein sequence ID" value="EIW86490.1"/>
    <property type="molecule type" value="Genomic_DNA"/>
</dbReference>
<evidence type="ECO:0000313" key="2">
    <source>
        <dbReference type="EMBL" id="EIW86490.1"/>
    </source>
</evidence>
<organism evidence="2 3">
    <name type="scientific">Coniophora puteana (strain RWD-64-598)</name>
    <name type="common">Brown rot fungus</name>
    <dbReference type="NCBI Taxonomy" id="741705"/>
    <lineage>
        <taxon>Eukaryota</taxon>
        <taxon>Fungi</taxon>
        <taxon>Dikarya</taxon>
        <taxon>Basidiomycota</taxon>
        <taxon>Agaricomycotina</taxon>
        <taxon>Agaricomycetes</taxon>
        <taxon>Agaricomycetidae</taxon>
        <taxon>Boletales</taxon>
        <taxon>Coniophorineae</taxon>
        <taxon>Coniophoraceae</taxon>
        <taxon>Coniophora</taxon>
    </lineage>
</organism>
<evidence type="ECO:0000256" key="1">
    <source>
        <dbReference type="SAM" id="MobiDB-lite"/>
    </source>
</evidence>
<evidence type="ECO:0000313" key="3">
    <source>
        <dbReference type="Proteomes" id="UP000053558"/>
    </source>
</evidence>
<dbReference type="AlphaFoldDB" id="A0A5M3N4Z1"/>
<dbReference type="KEGG" id="cput:CONPUDRAFT_161229"/>
<feature type="region of interest" description="Disordered" evidence="1">
    <location>
        <begin position="1"/>
        <end position="190"/>
    </location>
</feature>
<sequence length="226" mass="24660">MSSAPAKAKSGSSGGTAGKPHRAPGGSSTSQRGRKRKAATTQPTHSMHENEMIIAPPAADTAHARPELPTVHHPHPHPHSQPQPLFSNVTRAYPPGHGHGHPAHAPEPHHGHRARTSHTEAHQYPRPQRLSTSGSHDRDRDHNQPNPNTNRPSMRDPGPPRSMLQQAWHVALSSDPLVDSDEENPDGHVRLEYTRRLSVISRLRGRPPTPSPELDNAMLAPVQSLH</sequence>
<dbReference type="RefSeq" id="XP_007763284.1">
    <property type="nucleotide sequence ID" value="XM_007765094.1"/>
</dbReference>
<keyword evidence="3" id="KW-1185">Reference proteome</keyword>
<protein>
    <submittedName>
        <fullName evidence="2">Uncharacterized protein</fullName>
    </submittedName>
</protein>
<comment type="caution">
    <text evidence="2">The sequence shown here is derived from an EMBL/GenBank/DDBJ whole genome shotgun (WGS) entry which is preliminary data.</text>
</comment>
<proteinExistence type="predicted"/>
<feature type="region of interest" description="Disordered" evidence="1">
    <location>
        <begin position="202"/>
        <end position="226"/>
    </location>
</feature>
<dbReference type="GeneID" id="19204497"/>
<accession>A0A5M3N4Z1</accession>
<dbReference type="OrthoDB" id="2610856at2759"/>